<dbReference type="NCBIfam" id="TIGR01129">
    <property type="entry name" value="secD"/>
    <property type="match status" value="1"/>
</dbReference>
<dbReference type="NCBIfam" id="TIGR00966">
    <property type="entry name" value="transloc_SecF"/>
    <property type="match status" value="1"/>
</dbReference>
<feature type="domain" description="SecDF P1 head subdomain" evidence="13">
    <location>
        <begin position="227"/>
        <end position="333"/>
    </location>
</feature>
<feature type="transmembrane region" description="Helical" evidence="10">
    <location>
        <begin position="454"/>
        <end position="473"/>
    </location>
</feature>
<keyword evidence="4" id="KW-0997">Cell inner membrane</keyword>
<dbReference type="HAMAP" id="MF_01463_B">
    <property type="entry name" value="SecD_B"/>
    <property type="match status" value="1"/>
</dbReference>
<keyword evidence="9 10" id="KW-0472">Membrane</keyword>
<dbReference type="Pfam" id="PF21760">
    <property type="entry name" value="SecD_1st"/>
    <property type="match status" value="1"/>
</dbReference>
<comment type="subcellular location">
    <subcellularLocation>
        <location evidence="1">Cell membrane</location>
        <topology evidence="1">Multi-pass membrane protein</topology>
    </subcellularLocation>
</comment>
<evidence type="ECO:0000256" key="2">
    <source>
        <dbReference type="ARBA" id="ARBA00022448"/>
    </source>
</evidence>
<evidence type="ECO:0000256" key="3">
    <source>
        <dbReference type="ARBA" id="ARBA00022475"/>
    </source>
</evidence>
<feature type="transmembrane region" description="Helical" evidence="10">
    <location>
        <begin position="538"/>
        <end position="556"/>
    </location>
</feature>
<feature type="transmembrane region" description="Helical" evidence="10">
    <location>
        <begin position="708"/>
        <end position="725"/>
    </location>
</feature>
<dbReference type="FunFam" id="3.30.1360.200:FF:000002">
    <property type="entry name" value="Preprotein translocase subunit SecD"/>
    <property type="match status" value="1"/>
</dbReference>
<dbReference type="NCBIfam" id="TIGR00916">
    <property type="entry name" value="2A0604s01"/>
    <property type="match status" value="1"/>
</dbReference>
<evidence type="ECO:0000256" key="6">
    <source>
        <dbReference type="ARBA" id="ARBA00022927"/>
    </source>
</evidence>
<evidence type="ECO:0000256" key="5">
    <source>
        <dbReference type="ARBA" id="ARBA00022692"/>
    </source>
</evidence>
<dbReference type="SUPFAM" id="SSF82866">
    <property type="entry name" value="Multidrug efflux transporter AcrB transmembrane domain"/>
    <property type="match status" value="2"/>
</dbReference>
<dbReference type="GO" id="GO:0015450">
    <property type="term" value="F:protein-transporting ATPase activity"/>
    <property type="evidence" value="ECO:0007669"/>
    <property type="project" value="InterPro"/>
</dbReference>
<proteinExistence type="inferred from homology"/>
<evidence type="ECO:0000259" key="12">
    <source>
        <dbReference type="Pfam" id="PF21760"/>
    </source>
</evidence>
<evidence type="ECO:0000256" key="10">
    <source>
        <dbReference type="SAM" id="Phobius"/>
    </source>
</evidence>
<dbReference type="Pfam" id="PF07549">
    <property type="entry name" value="Sec_GG"/>
    <property type="match status" value="2"/>
</dbReference>
<keyword evidence="6" id="KW-0653">Protein transport</keyword>
<dbReference type="InterPro" id="IPR005665">
    <property type="entry name" value="SecF_bac"/>
</dbReference>
<dbReference type="InterPro" id="IPR048634">
    <property type="entry name" value="SecD_SecF_C"/>
</dbReference>
<feature type="transmembrane region" description="Helical" evidence="10">
    <location>
        <begin position="378"/>
        <end position="399"/>
    </location>
</feature>
<dbReference type="InterPro" id="IPR005791">
    <property type="entry name" value="SecD"/>
</dbReference>
<dbReference type="FunFam" id="1.20.1640.10:FF:000004">
    <property type="entry name" value="Protein translocase subunit SecD"/>
    <property type="match status" value="1"/>
</dbReference>
<feature type="domain" description="Protein translocase subunit SecDF P1" evidence="12">
    <location>
        <begin position="155"/>
        <end position="211"/>
    </location>
</feature>
<dbReference type="InterPro" id="IPR022645">
    <property type="entry name" value="SecD/SecF_bac"/>
</dbReference>
<feature type="transmembrane region" description="Helical" evidence="10">
    <location>
        <begin position="769"/>
        <end position="788"/>
    </location>
</feature>
<accession>A0A0F9R5X7</accession>
<feature type="transmembrane region" description="Helical" evidence="10">
    <location>
        <begin position="658"/>
        <end position="676"/>
    </location>
</feature>
<dbReference type="InterPro" id="IPR048631">
    <property type="entry name" value="SecD_1st"/>
</dbReference>
<keyword evidence="7 10" id="KW-1133">Transmembrane helix</keyword>
<feature type="transmembrane region" description="Helical" evidence="10">
    <location>
        <begin position="479"/>
        <end position="502"/>
    </location>
</feature>
<keyword evidence="5 10" id="KW-0812">Transmembrane</keyword>
<keyword evidence="8" id="KW-0811">Translocation</keyword>
<feature type="transmembrane region" description="Helical" evidence="10">
    <location>
        <begin position="405"/>
        <end position="425"/>
    </location>
</feature>
<evidence type="ECO:0000256" key="7">
    <source>
        <dbReference type="ARBA" id="ARBA00022989"/>
    </source>
</evidence>
<evidence type="ECO:0000259" key="13">
    <source>
        <dbReference type="Pfam" id="PF22599"/>
    </source>
</evidence>
<dbReference type="AlphaFoldDB" id="A0A0F9R5X7"/>
<dbReference type="Gene3D" id="3.30.1360.200">
    <property type="match status" value="1"/>
</dbReference>
<name>A0A0F9R5X7_9ZZZZ</name>
<dbReference type="NCBIfam" id="NF009583">
    <property type="entry name" value="PRK13024.1-3"/>
    <property type="match status" value="1"/>
</dbReference>
<dbReference type="GO" id="GO:0005886">
    <property type="term" value="C:plasma membrane"/>
    <property type="evidence" value="ECO:0007669"/>
    <property type="project" value="UniProtKB-SubCell"/>
</dbReference>
<feature type="transmembrane region" description="Helical" evidence="10">
    <location>
        <begin position="352"/>
        <end position="371"/>
    </location>
</feature>
<dbReference type="InterPro" id="IPR054384">
    <property type="entry name" value="SecDF_P1_head"/>
</dbReference>
<evidence type="ECO:0000256" key="4">
    <source>
        <dbReference type="ARBA" id="ARBA00022519"/>
    </source>
</evidence>
<protein>
    <recommendedName>
        <fullName evidence="15">SSD domain-containing protein</fullName>
    </recommendedName>
</protein>
<gene>
    <name evidence="14" type="ORF">LCGC14_0635640</name>
</gene>
<evidence type="ECO:0008006" key="15">
    <source>
        <dbReference type="Google" id="ProtNLM"/>
    </source>
</evidence>
<organism evidence="14">
    <name type="scientific">marine sediment metagenome</name>
    <dbReference type="NCBI Taxonomy" id="412755"/>
    <lineage>
        <taxon>unclassified sequences</taxon>
        <taxon>metagenomes</taxon>
        <taxon>ecological metagenomes</taxon>
    </lineage>
</organism>
<evidence type="ECO:0000313" key="14">
    <source>
        <dbReference type="EMBL" id="KKN50149.1"/>
    </source>
</evidence>
<dbReference type="EMBL" id="LAZR01001131">
    <property type="protein sequence ID" value="KKN50149.1"/>
    <property type="molecule type" value="Genomic_DNA"/>
</dbReference>
<evidence type="ECO:0000256" key="8">
    <source>
        <dbReference type="ARBA" id="ARBA00023010"/>
    </source>
</evidence>
<dbReference type="Pfam" id="PF22599">
    <property type="entry name" value="SecDF_P1_head"/>
    <property type="match status" value="1"/>
</dbReference>
<dbReference type="InterPro" id="IPR022646">
    <property type="entry name" value="SecD/SecF_CS"/>
</dbReference>
<keyword evidence="3" id="KW-1003">Cell membrane</keyword>
<keyword evidence="2" id="KW-0813">Transport</keyword>
<reference evidence="14" key="1">
    <citation type="journal article" date="2015" name="Nature">
        <title>Complex archaea that bridge the gap between prokaryotes and eukaryotes.</title>
        <authorList>
            <person name="Spang A."/>
            <person name="Saw J.H."/>
            <person name="Jorgensen S.L."/>
            <person name="Zaremba-Niedzwiedzka K."/>
            <person name="Martijn J."/>
            <person name="Lind A.E."/>
            <person name="van Eijk R."/>
            <person name="Schleper C."/>
            <person name="Guy L."/>
            <person name="Ettema T.J."/>
        </authorList>
    </citation>
    <scope>NUCLEOTIDE SEQUENCE</scope>
</reference>
<dbReference type="InterPro" id="IPR055344">
    <property type="entry name" value="SecD_SecF_C_bact"/>
</dbReference>
<comment type="caution">
    <text evidence="14">The sequence shown here is derived from an EMBL/GenBank/DDBJ whole genome shotgun (WGS) entry which is preliminary data.</text>
</comment>
<evidence type="ECO:0000256" key="9">
    <source>
        <dbReference type="ARBA" id="ARBA00023136"/>
    </source>
</evidence>
<dbReference type="InterPro" id="IPR022813">
    <property type="entry name" value="SecD/SecF_arch_bac"/>
</dbReference>
<feature type="domain" description="Protein export membrane protein SecD/SecF C-terminal" evidence="11">
    <location>
        <begin position="628"/>
        <end position="814"/>
    </location>
</feature>
<sequence>MRSFYSRAVLFSLIIIFGLLCALPNVLPHSASKDLPNWFTGNTFSLGLDLSGGSHLLMQVDTDDLNLNDHQKLADQITDGLREERLFIQPISVTKNKLVITPKDTKRLADIKKFISAFIEDPKGGRALFSIDVEANQLTITPTKIHSEKLTQDAVEHSLKVVRQRLNESGLVDPTITKQGDDGILIQLPGVDAPSYIRSLLGTTAKMTFHWAVNDQSSGVIRAQGVTEGENYSLEERVALEGEHIKDANLVFSHENGQPVVSFVLDKEGARRFGEMTKKNIGRQLAIVLDDKVITAPVIRSVIDGGRGEISGSFTVSEANELALLLRAGALPAPLNVIEERTVGPDLGSDSISMGITTGVIGAILVLLFMLTIYGSWGLIASLSLVVNIGLIFGVLSLLGATLTLPGIAGIILSIGMAVDANILINERIREETRHGKSAFAALDAGFNRAYSTILDSNITSLIAISLLFMFGSGPVRGFAVAMAIGLLTSMFTSISFTRLLMEWRVKHMPKQSLLNISGIKALDRISNSKIDFMRGRFIGIAVSAILSLASIGLFFQPGLNYGIDFSGGSIVEVKAPNTNVEQVRKTLQYKGLGQASIQEFGEKDTYLIRLPIENAAQVANGQSTQNIKQAVQSLSPDASFPRVEMVGPKVSGDFHDATILVIVFAGFGMLAYLWVRFEYHFALAATLTIALDLTKTIGFFVLTGVEFNLTAVAALLALIGYSVNDKVVVFDRIRENLRLTPDKPMLQLLNESITSTLTRTVFTSTTTFLALIPMAVAGGSAVVSFALPMLFGIVIGTSSSIFIAAPIVFWMGQHRQRRGLSQLRPTAEEMKKKLDAIL</sequence>
<feature type="domain" description="Protein export membrane protein SecD/SecF C-terminal" evidence="11">
    <location>
        <begin position="336"/>
        <end position="499"/>
    </location>
</feature>
<evidence type="ECO:0000256" key="1">
    <source>
        <dbReference type="ARBA" id="ARBA00004651"/>
    </source>
</evidence>
<dbReference type="GO" id="GO:0006886">
    <property type="term" value="P:intracellular protein transport"/>
    <property type="evidence" value="ECO:0007669"/>
    <property type="project" value="InterPro"/>
</dbReference>
<dbReference type="PRINTS" id="PR01755">
    <property type="entry name" value="SECFTRNLCASE"/>
</dbReference>
<evidence type="ECO:0000259" key="11">
    <source>
        <dbReference type="Pfam" id="PF02355"/>
    </source>
</evidence>
<dbReference type="HAMAP" id="MF_01464_B">
    <property type="entry name" value="SecF_B"/>
    <property type="match status" value="1"/>
</dbReference>
<dbReference type="Gene3D" id="1.20.1640.10">
    <property type="entry name" value="Multidrug efflux transporter AcrB transmembrane domain"/>
    <property type="match status" value="2"/>
</dbReference>
<dbReference type="PANTHER" id="PTHR30081">
    <property type="entry name" value="PROTEIN-EXPORT MEMBRANE PROTEIN SEC"/>
    <property type="match status" value="1"/>
</dbReference>
<feature type="transmembrane region" description="Helical" evidence="10">
    <location>
        <begin position="794"/>
        <end position="813"/>
    </location>
</feature>
<dbReference type="Gene3D" id="3.30.70.3400">
    <property type="match status" value="1"/>
</dbReference>
<dbReference type="Pfam" id="PF02355">
    <property type="entry name" value="SecD_SecF_C"/>
    <property type="match status" value="2"/>
</dbReference>
<dbReference type="PANTHER" id="PTHR30081:SF1">
    <property type="entry name" value="PROTEIN TRANSLOCASE SUBUNIT SECD"/>
    <property type="match status" value="1"/>
</dbReference>